<evidence type="ECO:0000256" key="3">
    <source>
        <dbReference type="ARBA" id="ARBA00022989"/>
    </source>
</evidence>
<keyword evidence="3 5" id="KW-1133">Transmembrane helix</keyword>
<organism evidence="6 7">
    <name type="scientific">Taenia crassiceps</name>
    <dbReference type="NCBI Taxonomy" id="6207"/>
    <lineage>
        <taxon>Eukaryota</taxon>
        <taxon>Metazoa</taxon>
        <taxon>Spiralia</taxon>
        <taxon>Lophotrochozoa</taxon>
        <taxon>Platyhelminthes</taxon>
        <taxon>Cestoda</taxon>
        <taxon>Eucestoda</taxon>
        <taxon>Cyclophyllidea</taxon>
        <taxon>Taeniidae</taxon>
        <taxon>Taenia</taxon>
    </lineage>
</organism>
<dbReference type="SUPFAM" id="SSF48652">
    <property type="entry name" value="Tetraspanin"/>
    <property type="match status" value="1"/>
</dbReference>
<feature type="transmembrane region" description="Helical" evidence="5">
    <location>
        <begin position="196"/>
        <end position="218"/>
    </location>
</feature>
<evidence type="ECO:0008006" key="8">
    <source>
        <dbReference type="Google" id="ProtNLM"/>
    </source>
</evidence>
<keyword evidence="2 5" id="KW-0812">Transmembrane</keyword>
<protein>
    <recommendedName>
        <fullName evidence="8">Tetraspanin</fullName>
    </recommendedName>
</protein>
<keyword evidence="7" id="KW-1185">Reference proteome</keyword>
<evidence type="ECO:0000256" key="4">
    <source>
        <dbReference type="ARBA" id="ARBA00023136"/>
    </source>
</evidence>
<evidence type="ECO:0000256" key="5">
    <source>
        <dbReference type="SAM" id="Phobius"/>
    </source>
</evidence>
<feature type="transmembrane region" description="Helical" evidence="5">
    <location>
        <begin position="121"/>
        <end position="143"/>
    </location>
</feature>
<proteinExistence type="predicted"/>
<evidence type="ECO:0000313" key="7">
    <source>
        <dbReference type="Proteomes" id="UP001651158"/>
    </source>
</evidence>
<dbReference type="Pfam" id="PF00335">
    <property type="entry name" value="Tetraspanin"/>
    <property type="match status" value="1"/>
</dbReference>
<name>A0ABR4QJG4_9CEST</name>
<gene>
    <name evidence="6" type="ORF">TcWFU_002465</name>
</gene>
<dbReference type="Gene3D" id="1.10.1450.10">
    <property type="entry name" value="Tetraspanin"/>
    <property type="match status" value="1"/>
</dbReference>
<evidence type="ECO:0000256" key="2">
    <source>
        <dbReference type="ARBA" id="ARBA00022692"/>
    </source>
</evidence>
<comment type="subcellular location">
    <subcellularLocation>
        <location evidence="1">Membrane</location>
        <topology evidence="1">Multi-pass membrane protein</topology>
    </subcellularLocation>
</comment>
<reference evidence="6 7" key="1">
    <citation type="journal article" date="2022" name="Front. Cell. Infect. Microbiol.">
        <title>The Genomes of Two Strains of Taenia crassiceps the Animal Model for the Study of Human Cysticercosis.</title>
        <authorList>
            <person name="Bobes R.J."/>
            <person name="Estrada K."/>
            <person name="Rios-Valencia D.G."/>
            <person name="Calderon-Gallegos A."/>
            <person name="de la Torre P."/>
            <person name="Carrero J.C."/>
            <person name="Sanchez-Flores A."/>
            <person name="Laclette J.P."/>
        </authorList>
    </citation>
    <scope>NUCLEOTIDE SEQUENCE [LARGE SCALE GENOMIC DNA]</scope>
    <source>
        <strain evidence="6">WFUcys</strain>
    </source>
</reference>
<keyword evidence="4 5" id="KW-0472">Membrane</keyword>
<dbReference type="Proteomes" id="UP001651158">
    <property type="component" value="Unassembled WGS sequence"/>
</dbReference>
<evidence type="ECO:0000313" key="6">
    <source>
        <dbReference type="EMBL" id="KAL5109953.1"/>
    </source>
</evidence>
<comment type="caution">
    <text evidence="6">The sequence shown here is derived from an EMBL/GenBank/DDBJ whole genome shotgun (WGS) entry which is preliminary data.</text>
</comment>
<dbReference type="EMBL" id="JAKROA010000002">
    <property type="protein sequence ID" value="KAL5109953.1"/>
    <property type="molecule type" value="Genomic_DNA"/>
</dbReference>
<sequence length="239" mass="27487">MKSSASVLVTNLGFSESDFFDHCLHAALFNLELAFSRHGCSVPQFKLSAYTGNNFQFFCISMWTDGHRVLHLFTPHFEQHVYRYEASRIRHSRWVSDYRLRHLSSRISRMLWSLEKECLHAYRVIIALLLIIDLILVVLGSVYKDKELSKKCINEFACCGVLGPSDYGERVPSSCENYEQGCLGRLEDIFIKYSTVLFVFAIVVAIFQLAAIIVACYLRSSIRSYQAVNWTVIPKFTVK</sequence>
<accession>A0ABR4QJG4</accession>
<evidence type="ECO:0000256" key="1">
    <source>
        <dbReference type="ARBA" id="ARBA00004141"/>
    </source>
</evidence>
<dbReference type="InterPro" id="IPR008952">
    <property type="entry name" value="Tetraspanin_EC2_sf"/>
</dbReference>
<dbReference type="InterPro" id="IPR018499">
    <property type="entry name" value="Tetraspanin/Peripherin"/>
</dbReference>